<feature type="region of interest" description="Disordered" evidence="1">
    <location>
        <begin position="1"/>
        <end position="46"/>
    </location>
</feature>
<proteinExistence type="predicted"/>
<keyword evidence="3" id="KW-1185">Reference proteome</keyword>
<reference evidence="2" key="1">
    <citation type="thesis" date="2020" institute="ProQuest LLC" country="789 East Eisenhower Parkway, Ann Arbor, MI, USA">
        <title>Comparative Genomics and Chromosome Evolution.</title>
        <authorList>
            <person name="Mudd A.B."/>
        </authorList>
    </citation>
    <scope>NUCLEOTIDE SEQUENCE</scope>
    <source>
        <strain evidence="2">237g6f4</strain>
        <tissue evidence="2">Blood</tissue>
    </source>
</reference>
<comment type="caution">
    <text evidence="2">The sequence shown here is derived from an EMBL/GenBank/DDBJ whole genome shotgun (WGS) entry which is preliminary data.</text>
</comment>
<dbReference type="EMBL" id="WNYA01085832">
    <property type="protein sequence ID" value="KAG8534916.1"/>
    <property type="molecule type" value="Genomic_DNA"/>
</dbReference>
<sequence length="109" mass="12394">MRDSSISTTSRSRQAPPPALSRRPRREPSCRYSVPYTAGEGQAPRPALRGRGRRHVLLSLTIRFYFSYREGFIYELSSVFGVLHPLSVDLSWQGAACGGCCYYMKYPER</sequence>
<dbReference type="AlphaFoldDB" id="A0AAV6YD00"/>
<evidence type="ECO:0000313" key="3">
    <source>
        <dbReference type="Proteomes" id="UP000824782"/>
    </source>
</evidence>
<name>A0AAV6YD00_ENGPU</name>
<organism evidence="2 3">
    <name type="scientific">Engystomops pustulosus</name>
    <name type="common">Tungara frog</name>
    <name type="synonym">Physalaemus pustulosus</name>
    <dbReference type="NCBI Taxonomy" id="76066"/>
    <lineage>
        <taxon>Eukaryota</taxon>
        <taxon>Metazoa</taxon>
        <taxon>Chordata</taxon>
        <taxon>Craniata</taxon>
        <taxon>Vertebrata</taxon>
        <taxon>Euteleostomi</taxon>
        <taxon>Amphibia</taxon>
        <taxon>Batrachia</taxon>
        <taxon>Anura</taxon>
        <taxon>Neobatrachia</taxon>
        <taxon>Hyloidea</taxon>
        <taxon>Leptodactylidae</taxon>
        <taxon>Leiuperinae</taxon>
        <taxon>Engystomops</taxon>
    </lineage>
</organism>
<evidence type="ECO:0000256" key="1">
    <source>
        <dbReference type="SAM" id="MobiDB-lite"/>
    </source>
</evidence>
<feature type="compositionally biased region" description="Low complexity" evidence="1">
    <location>
        <begin position="1"/>
        <end position="14"/>
    </location>
</feature>
<evidence type="ECO:0000313" key="2">
    <source>
        <dbReference type="EMBL" id="KAG8534916.1"/>
    </source>
</evidence>
<protein>
    <submittedName>
        <fullName evidence="2">Uncharacterized protein</fullName>
    </submittedName>
</protein>
<accession>A0AAV6YD00</accession>
<dbReference type="Proteomes" id="UP000824782">
    <property type="component" value="Unassembled WGS sequence"/>
</dbReference>
<gene>
    <name evidence="2" type="ORF">GDO81_029946</name>
</gene>